<dbReference type="SUPFAM" id="SSF53098">
    <property type="entry name" value="Ribonuclease H-like"/>
    <property type="match status" value="1"/>
</dbReference>
<evidence type="ECO:0008006" key="3">
    <source>
        <dbReference type="Google" id="ProtNLM"/>
    </source>
</evidence>
<sequence length="121" mass="13772">MPRSHSSKGYNDYYIDRQFSTHGRPETIASNSPRFSLETSTHVYSPPYHFQLNGQAERSINTLECALQKSRGKETTEIFRSDTSIYRTTPCPVLKDHITAEAHILRIHKTIHNALLTGNPS</sequence>
<gene>
    <name evidence="1" type="ORF">WMSIL1_LOCUS6130</name>
</gene>
<dbReference type="Gene3D" id="3.30.420.10">
    <property type="entry name" value="Ribonuclease H-like superfamily/Ribonuclease H"/>
    <property type="match status" value="1"/>
</dbReference>
<dbReference type="GO" id="GO:0003676">
    <property type="term" value="F:nucleic acid binding"/>
    <property type="evidence" value="ECO:0007669"/>
    <property type="project" value="InterPro"/>
</dbReference>
<keyword evidence="2" id="KW-1185">Reference proteome</keyword>
<name>A0A564YH22_HYMDI</name>
<proteinExistence type="predicted"/>
<organism evidence="1 2">
    <name type="scientific">Hymenolepis diminuta</name>
    <name type="common">Rat tapeworm</name>
    <dbReference type="NCBI Taxonomy" id="6216"/>
    <lineage>
        <taxon>Eukaryota</taxon>
        <taxon>Metazoa</taxon>
        <taxon>Spiralia</taxon>
        <taxon>Lophotrochozoa</taxon>
        <taxon>Platyhelminthes</taxon>
        <taxon>Cestoda</taxon>
        <taxon>Eucestoda</taxon>
        <taxon>Cyclophyllidea</taxon>
        <taxon>Hymenolepididae</taxon>
        <taxon>Hymenolepis</taxon>
    </lineage>
</organism>
<evidence type="ECO:0000313" key="2">
    <source>
        <dbReference type="Proteomes" id="UP000321570"/>
    </source>
</evidence>
<dbReference type="InterPro" id="IPR036397">
    <property type="entry name" value="RNaseH_sf"/>
</dbReference>
<dbReference type="InterPro" id="IPR012337">
    <property type="entry name" value="RNaseH-like_sf"/>
</dbReference>
<protein>
    <recommendedName>
        <fullName evidence="3">Integrase catalytic domain-containing protein</fullName>
    </recommendedName>
</protein>
<evidence type="ECO:0000313" key="1">
    <source>
        <dbReference type="EMBL" id="VUZ46496.1"/>
    </source>
</evidence>
<dbReference type="AlphaFoldDB" id="A0A564YH22"/>
<dbReference type="Proteomes" id="UP000321570">
    <property type="component" value="Unassembled WGS sequence"/>
</dbReference>
<accession>A0A564YH22</accession>
<dbReference type="EMBL" id="CABIJS010000221">
    <property type="protein sequence ID" value="VUZ46496.1"/>
    <property type="molecule type" value="Genomic_DNA"/>
</dbReference>
<reference evidence="1 2" key="1">
    <citation type="submission" date="2019-07" db="EMBL/GenBank/DDBJ databases">
        <authorList>
            <person name="Jastrzebski P J."/>
            <person name="Paukszto L."/>
            <person name="Jastrzebski P J."/>
        </authorList>
    </citation>
    <scope>NUCLEOTIDE SEQUENCE [LARGE SCALE GENOMIC DNA]</scope>
    <source>
        <strain evidence="1 2">WMS-il1</strain>
    </source>
</reference>